<dbReference type="CDD" id="cd09618">
    <property type="entry name" value="CBM9_like_2"/>
    <property type="match status" value="1"/>
</dbReference>
<dbReference type="AlphaFoldDB" id="A0A7V2AYU5"/>
<gene>
    <name evidence="3" type="ORF">ENO59_01260</name>
</gene>
<name>A0A7V2AYU5_RHOMR</name>
<evidence type="ECO:0000256" key="1">
    <source>
        <dbReference type="SAM" id="SignalP"/>
    </source>
</evidence>
<feature type="domain" description="DUF5916" evidence="2">
    <location>
        <begin position="234"/>
        <end position="789"/>
    </location>
</feature>
<keyword evidence="1" id="KW-0732">Signal</keyword>
<dbReference type="InterPro" id="IPR045670">
    <property type="entry name" value="DUF5916"/>
</dbReference>
<evidence type="ECO:0000259" key="2">
    <source>
        <dbReference type="Pfam" id="PF19313"/>
    </source>
</evidence>
<feature type="chain" id="PRO_5031149299" description="DUF5916 domain-containing protein" evidence="1">
    <location>
        <begin position="22"/>
        <end position="830"/>
    </location>
</feature>
<protein>
    <recommendedName>
        <fullName evidence="2">DUF5916 domain-containing protein</fullName>
    </recommendedName>
</protein>
<proteinExistence type="predicted"/>
<sequence>MKNLCILWASLWIIGTAAAVAQPQVPPTLQAVRLTETLDLDGRVEESIWQRAPVAADFWQREPHDGQPATERTEVRVLYDDHALYIAFVCFDRDPAQIVHRLARRDRMVPADWAGVFIDSYHDRKTAFAFLVNAAGTKADFLIANDGNAPEDFNWDALWEAHAAMRPDGWSAEFRIPFSTLRFSRSDTLRWGINFGRIIGRKNEQVFWAYIPKASGGFVSRFGTLEGLEGIHPPRMFQLIPYAVTGVTRWSTHLEPRYLHPLSPTLRLGGDLQYGLSSSTVVNVTINPDFGQVELDEVVLNLTAFETFYPEKRPFFLEGTAIFQTVGAGGDEALQTYLFYSRRIGRQPQGYDSQPDTGALDHWRLVDNPVAVPILAAAKLSGKTAGGWAFGMLDALTQRTYSTWEHVNGVRQRMRTEPLTNYTVGRLQRELAAPASYVGLLGTATWREAGPVQQAYTGGLDWRWNPWDYGLATEGLVSFSRRVRLEGPTQVGYQAQARLGSFRHPHVVGVIGANMATADYDPNDVGFHTMTNFTAMYAWLQLRQLQPWGPFLQVRLNQNYWWIYRLDPWLYLRWGISPNINVQWRNFWRTNLGLNVESEGWDPYESRGAGLFRSPQRWNVWAGIRTDERQPVVLSLNGSYQADRLGGRAWNGGIGVILRVSERTDIYLNPGFSFRRREVAWAQNVEGLEAPHLTTSVFGQRDVDRFSFTLRGAHTFTRNLTLQGYLQWFGARGHYRNFQQLSSSGRLEPLPVPYDRERYGDPDFRRATVNANLIVRYEYRPGSTLFVVWTWGQQLWEAMGTGNLWHFAWRTLHRSPTSVLLVKWTYTWNA</sequence>
<organism evidence="3">
    <name type="scientific">Rhodothermus marinus</name>
    <name type="common">Rhodothermus obamensis</name>
    <dbReference type="NCBI Taxonomy" id="29549"/>
    <lineage>
        <taxon>Bacteria</taxon>
        <taxon>Pseudomonadati</taxon>
        <taxon>Rhodothermota</taxon>
        <taxon>Rhodothermia</taxon>
        <taxon>Rhodothermales</taxon>
        <taxon>Rhodothermaceae</taxon>
        <taxon>Rhodothermus</taxon>
    </lineage>
</organism>
<dbReference type="SUPFAM" id="SSF49344">
    <property type="entry name" value="CBD9-like"/>
    <property type="match status" value="1"/>
</dbReference>
<dbReference type="EMBL" id="DSGB01000002">
    <property type="protein sequence ID" value="HER95142.1"/>
    <property type="molecule type" value="Genomic_DNA"/>
</dbReference>
<dbReference type="Gene3D" id="2.60.40.1190">
    <property type="match status" value="1"/>
</dbReference>
<accession>A0A7V2AYU5</accession>
<evidence type="ECO:0000313" key="3">
    <source>
        <dbReference type="EMBL" id="HER95142.1"/>
    </source>
</evidence>
<comment type="caution">
    <text evidence="3">The sequence shown here is derived from an EMBL/GenBank/DDBJ whole genome shotgun (WGS) entry which is preliminary data.</text>
</comment>
<feature type="signal peptide" evidence="1">
    <location>
        <begin position="1"/>
        <end position="21"/>
    </location>
</feature>
<dbReference type="Pfam" id="PF19313">
    <property type="entry name" value="DUF5916"/>
    <property type="match status" value="1"/>
</dbReference>
<reference evidence="3" key="1">
    <citation type="journal article" date="2020" name="mSystems">
        <title>Genome- and Community-Level Interaction Insights into Carbon Utilization and Element Cycling Functions of Hydrothermarchaeota in Hydrothermal Sediment.</title>
        <authorList>
            <person name="Zhou Z."/>
            <person name="Liu Y."/>
            <person name="Xu W."/>
            <person name="Pan J."/>
            <person name="Luo Z.H."/>
            <person name="Li M."/>
        </authorList>
    </citation>
    <scope>NUCLEOTIDE SEQUENCE [LARGE SCALE GENOMIC DNA]</scope>
    <source>
        <strain evidence="3">SpSt-143</strain>
    </source>
</reference>